<sequence>MLKITITENTDQIKKRAKCLEYLQKHRVDVGLTSGASARSKFLLGIHTRGSPVMRIPPRPVVRPALAKEELRTEMAECLMEACEAANKGDLSGTQVGLENAGQRGADGIREYIDAGIDPPNSPVTLSGGWIYNRVAKKGVLVKGKAGDKALLDTGALYNDFDYEVTER</sequence>
<organism evidence="1 2">
    <name type="scientific">Aristaeella hokkaidonensis</name>
    <dbReference type="NCBI Taxonomy" id="3046382"/>
    <lineage>
        <taxon>Bacteria</taxon>
        <taxon>Bacillati</taxon>
        <taxon>Bacillota</taxon>
        <taxon>Clostridia</taxon>
        <taxon>Eubacteriales</taxon>
        <taxon>Aristaeellaceae</taxon>
        <taxon>Aristaeella</taxon>
    </lineage>
</organism>
<proteinExistence type="predicted"/>
<name>A0AC61N6R8_9FIRM</name>
<accession>A0AC61N6R8</accession>
<evidence type="ECO:0000313" key="2">
    <source>
        <dbReference type="Proteomes" id="UP000682782"/>
    </source>
</evidence>
<protein>
    <submittedName>
        <fullName evidence="1">Uncharacterized protein</fullName>
    </submittedName>
</protein>
<reference evidence="1" key="1">
    <citation type="submission" date="2021-01" db="EMBL/GenBank/DDBJ databases">
        <title>Complete genome sequence of Clostridiales bacterium R-7.</title>
        <authorList>
            <person name="Mahoney-Kurpe S.C."/>
            <person name="Palevich N."/>
            <person name="Koike S."/>
            <person name="Moon C.D."/>
            <person name="Attwood G.T."/>
        </authorList>
    </citation>
    <scope>NUCLEOTIDE SEQUENCE</scope>
    <source>
        <strain evidence="1">R-7</strain>
    </source>
</reference>
<keyword evidence="2" id="KW-1185">Reference proteome</keyword>
<gene>
    <name evidence="1" type="ORF">JYE49_10110</name>
</gene>
<dbReference type="Proteomes" id="UP000682782">
    <property type="component" value="Chromosome"/>
</dbReference>
<dbReference type="EMBL" id="CP068393">
    <property type="protein sequence ID" value="QUC66221.1"/>
    <property type="molecule type" value="Genomic_DNA"/>
</dbReference>
<evidence type="ECO:0000313" key="1">
    <source>
        <dbReference type="EMBL" id="QUC66221.1"/>
    </source>
</evidence>